<gene>
    <name evidence="2" type="ORF">SAMN05216409_11898</name>
</gene>
<feature type="region of interest" description="Disordered" evidence="1">
    <location>
        <begin position="221"/>
        <end position="241"/>
    </location>
</feature>
<reference evidence="2 3" key="1">
    <citation type="submission" date="2016-10" db="EMBL/GenBank/DDBJ databases">
        <authorList>
            <person name="Varghese N."/>
            <person name="Submissions S."/>
        </authorList>
    </citation>
    <scope>NUCLEOTIDE SEQUENCE [LARGE SCALE GENOMIC DNA]</scope>
    <source>
        <strain evidence="2 3">LMG 21974</strain>
    </source>
</reference>
<accession>A0A9X8MH64</accession>
<evidence type="ECO:0000256" key="1">
    <source>
        <dbReference type="SAM" id="MobiDB-lite"/>
    </source>
</evidence>
<dbReference type="Proteomes" id="UP000183210">
    <property type="component" value="Unassembled WGS sequence"/>
</dbReference>
<dbReference type="Pfam" id="PF04404">
    <property type="entry name" value="ERF"/>
    <property type="match status" value="1"/>
</dbReference>
<evidence type="ECO:0000313" key="3">
    <source>
        <dbReference type="Proteomes" id="UP000183210"/>
    </source>
</evidence>
<feature type="region of interest" description="Disordered" evidence="1">
    <location>
        <begin position="122"/>
        <end position="164"/>
    </location>
</feature>
<dbReference type="EMBL" id="FOEV01000018">
    <property type="protein sequence ID" value="SER37495.1"/>
    <property type="molecule type" value="Genomic_DNA"/>
</dbReference>
<proteinExistence type="predicted"/>
<feature type="compositionally biased region" description="Low complexity" evidence="1">
    <location>
        <begin position="132"/>
        <end position="162"/>
    </location>
</feature>
<feature type="compositionally biased region" description="Polar residues" evidence="1">
    <location>
        <begin position="232"/>
        <end position="241"/>
    </location>
</feature>
<dbReference type="InterPro" id="IPR007499">
    <property type="entry name" value="ERF_bacteria_virus"/>
</dbReference>
<dbReference type="GeneID" id="300268767"/>
<dbReference type="AlphaFoldDB" id="A0A9X8MH64"/>
<comment type="caution">
    <text evidence="2">The sequence shown here is derived from an EMBL/GenBank/DDBJ whole genome shotgun (WGS) entry which is preliminary data.</text>
</comment>
<protein>
    <submittedName>
        <fullName evidence="2">ERF superfamily protein</fullName>
    </submittedName>
</protein>
<dbReference type="RefSeq" id="WP_074829757.1">
    <property type="nucleotide sequence ID" value="NZ_FOEV01000018.1"/>
</dbReference>
<name>A0A9X8MH64_9PSED</name>
<organism evidence="2 3">
    <name type="scientific">Pseudomonas lutea</name>
    <dbReference type="NCBI Taxonomy" id="243924"/>
    <lineage>
        <taxon>Bacteria</taxon>
        <taxon>Pseudomonadati</taxon>
        <taxon>Pseudomonadota</taxon>
        <taxon>Gammaproteobacteria</taxon>
        <taxon>Pseudomonadales</taxon>
        <taxon>Pseudomonadaceae</taxon>
        <taxon>Pseudomonas</taxon>
    </lineage>
</organism>
<sequence>MQMSPEINELAKALAAAQVEIENATKDSVNPHFRSKYADLAEVLNTSRPVLAKHGLSVVQMPSFQDGKVGVTTLLMHASGQFISSELVGPCMKVDPQGIGSAITYYRRYSLAAFAGIAQEDDDGNDASTAPNNQNNQNNQNNRNNRNNQGNQNAQPEQQQAPRPINKGAMARIEKTLVRCSPAVQKKFAQDYPDPSAIPQDGFQKIISSLESAADKYQARLKEAEGGEPVVTETNNDQAAA</sequence>
<evidence type="ECO:0000313" key="2">
    <source>
        <dbReference type="EMBL" id="SER37495.1"/>
    </source>
</evidence>